<accession>A0A916RF86</accession>
<dbReference type="InterPro" id="IPR053135">
    <property type="entry name" value="AKR2_Oxidoreductase"/>
</dbReference>
<dbReference type="InterPro" id="IPR036812">
    <property type="entry name" value="NAD(P)_OxRdtase_dom_sf"/>
</dbReference>
<dbReference type="Pfam" id="PF00248">
    <property type="entry name" value="Aldo_ket_red"/>
    <property type="match status" value="1"/>
</dbReference>
<dbReference type="RefSeq" id="WP_127072177.1">
    <property type="nucleotide sequence ID" value="NZ_BMKB01000004.1"/>
</dbReference>
<reference evidence="2 3" key="1">
    <citation type="journal article" date="2014" name="Int. J. Syst. Evol. Microbiol.">
        <title>Complete genome sequence of Corynebacterium casei LMG S-19264T (=DSM 44701T), isolated from a smear-ripened cheese.</title>
        <authorList>
            <consortium name="US DOE Joint Genome Institute (JGI-PGF)"/>
            <person name="Walter F."/>
            <person name="Albersmeier A."/>
            <person name="Kalinowski J."/>
            <person name="Ruckert C."/>
        </authorList>
    </citation>
    <scope>NUCLEOTIDE SEQUENCE [LARGE SCALE GENOMIC DNA]</scope>
    <source>
        <strain evidence="2 3">CGMCC 1.15896</strain>
    </source>
</reference>
<dbReference type="Proteomes" id="UP000596977">
    <property type="component" value="Unassembled WGS sequence"/>
</dbReference>
<name>A0A916RF86_9HYPH</name>
<comment type="caution">
    <text evidence="2">The sequence shown here is derived from an EMBL/GenBank/DDBJ whole genome shotgun (WGS) entry which is preliminary data.</text>
</comment>
<proteinExistence type="predicted"/>
<evidence type="ECO:0000313" key="3">
    <source>
        <dbReference type="Proteomes" id="UP000596977"/>
    </source>
</evidence>
<evidence type="ECO:0000313" key="2">
    <source>
        <dbReference type="EMBL" id="GGA55529.1"/>
    </source>
</evidence>
<dbReference type="SUPFAM" id="SSF51430">
    <property type="entry name" value="NAD(P)-linked oxidoreductase"/>
    <property type="match status" value="1"/>
</dbReference>
<protein>
    <submittedName>
        <fullName evidence="2">Aldo/keto reductase</fullName>
    </submittedName>
</protein>
<keyword evidence="3" id="KW-1185">Reference proteome</keyword>
<gene>
    <name evidence="2" type="ORF">GCM10011499_27160</name>
</gene>
<sequence>MQYRQMGSIGQVSRLTLGGGGIGQVWGPTTEEEGIVTLKLAIDEGINVIDSAPGYHLCEPLIGKAFGGKLPEGVRVTTKFGIAQTPPEQIYEKCSASLLASLEAMKLERVDVFFLHNEIRPDDDIAPQGHDHYTPWSVYRDYVIPAFQRLVSDGLIGAWGLTGVSRARCILDAVQTSPQPDVIQAVANLLDSPGGLCVDLEPPRHREIISTAKANGTGVMGIRAVQAGALTLGFDREVPGDSHDMRDFERANAFRALCADWGEDPSLIAHRYALGMDGVDTLVLGIKNRAELLMALESESLGPLDPEQVEAIDGLKLNRWHPRVLAS</sequence>
<dbReference type="Gene3D" id="3.20.20.100">
    <property type="entry name" value="NADP-dependent oxidoreductase domain"/>
    <property type="match status" value="1"/>
</dbReference>
<feature type="domain" description="NADP-dependent oxidoreductase" evidence="1">
    <location>
        <begin position="14"/>
        <end position="315"/>
    </location>
</feature>
<dbReference type="InterPro" id="IPR023210">
    <property type="entry name" value="NADP_OxRdtase_dom"/>
</dbReference>
<dbReference type="AlphaFoldDB" id="A0A916RF86"/>
<dbReference type="PANTHER" id="PTHR43312:SF1">
    <property type="entry name" value="NADP-DEPENDENT OXIDOREDUCTASE DOMAIN-CONTAINING PROTEIN"/>
    <property type="match status" value="1"/>
</dbReference>
<evidence type="ECO:0000259" key="1">
    <source>
        <dbReference type="Pfam" id="PF00248"/>
    </source>
</evidence>
<dbReference type="EMBL" id="BMKB01000004">
    <property type="protein sequence ID" value="GGA55529.1"/>
    <property type="molecule type" value="Genomic_DNA"/>
</dbReference>
<dbReference type="OrthoDB" id="9768851at2"/>
<dbReference type="PANTHER" id="PTHR43312">
    <property type="entry name" value="D-THREO-ALDOSE 1-DEHYDROGENASE"/>
    <property type="match status" value="1"/>
</dbReference>
<organism evidence="2 3">
    <name type="scientific">Pelagibacterium lentulum</name>
    <dbReference type="NCBI Taxonomy" id="2029865"/>
    <lineage>
        <taxon>Bacteria</taxon>
        <taxon>Pseudomonadati</taxon>
        <taxon>Pseudomonadota</taxon>
        <taxon>Alphaproteobacteria</taxon>
        <taxon>Hyphomicrobiales</taxon>
        <taxon>Devosiaceae</taxon>
        <taxon>Pelagibacterium</taxon>
    </lineage>
</organism>